<name>A0A168ELE3_9CRUS</name>
<evidence type="ECO:0000313" key="2">
    <source>
        <dbReference type="Proteomes" id="UP000076858"/>
    </source>
</evidence>
<reference evidence="1 2" key="1">
    <citation type="submission" date="2016-03" db="EMBL/GenBank/DDBJ databases">
        <title>EvidentialGene: Evidence-directed Construction of Genes on Genomes.</title>
        <authorList>
            <person name="Gilbert D.G."/>
            <person name="Choi J.-H."/>
            <person name="Mockaitis K."/>
            <person name="Colbourne J."/>
            <person name="Pfrender M."/>
        </authorList>
    </citation>
    <scope>NUCLEOTIDE SEQUENCE [LARGE SCALE GENOMIC DNA]</scope>
    <source>
        <strain evidence="1 2">Xinb3</strain>
        <tissue evidence="1">Complete organism</tissue>
    </source>
</reference>
<dbReference type="OrthoDB" id="6360581at2759"/>
<dbReference type="Proteomes" id="UP000076858">
    <property type="component" value="Unassembled WGS sequence"/>
</dbReference>
<evidence type="ECO:0000313" key="1">
    <source>
        <dbReference type="EMBL" id="KZS00169.1"/>
    </source>
</evidence>
<gene>
    <name evidence="1" type="ORF">APZ42_003650</name>
</gene>
<protein>
    <recommendedName>
        <fullName evidence="3">Regulatory protein zeste</fullName>
    </recommendedName>
</protein>
<dbReference type="EMBL" id="LRGB01011422">
    <property type="protein sequence ID" value="KZS00169.1"/>
    <property type="molecule type" value="Genomic_DNA"/>
</dbReference>
<sequence length="104" mass="11757">MCPEVKDKVLSALQVEIFIDEYILRKEQKGPGITKEHKKPAWVEIVEALQQACPDEPTYDIKDTKKKFCNIKAMANSKIAEYSRSLKETGGGTVVILKPFDLKC</sequence>
<organism evidence="1 2">
    <name type="scientific">Daphnia magna</name>
    <dbReference type="NCBI Taxonomy" id="35525"/>
    <lineage>
        <taxon>Eukaryota</taxon>
        <taxon>Metazoa</taxon>
        <taxon>Ecdysozoa</taxon>
        <taxon>Arthropoda</taxon>
        <taxon>Crustacea</taxon>
        <taxon>Branchiopoda</taxon>
        <taxon>Diplostraca</taxon>
        <taxon>Cladocera</taxon>
        <taxon>Anomopoda</taxon>
        <taxon>Daphniidae</taxon>
        <taxon>Daphnia</taxon>
    </lineage>
</organism>
<accession>A0A168ELE3</accession>
<keyword evidence="2" id="KW-1185">Reference proteome</keyword>
<evidence type="ECO:0008006" key="3">
    <source>
        <dbReference type="Google" id="ProtNLM"/>
    </source>
</evidence>
<proteinExistence type="predicted"/>
<dbReference type="AlphaFoldDB" id="A0A168ELE3"/>
<comment type="caution">
    <text evidence="1">The sequence shown here is derived from an EMBL/GenBank/DDBJ whole genome shotgun (WGS) entry which is preliminary data.</text>
</comment>